<gene>
    <name evidence="2" type="ORF">L207DRAFT_506540</name>
</gene>
<dbReference type="SUPFAM" id="SSF54928">
    <property type="entry name" value="RNA-binding domain, RBD"/>
    <property type="match status" value="1"/>
</dbReference>
<accession>A0A2J6S9U5</accession>
<feature type="region of interest" description="Disordered" evidence="1">
    <location>
        <begin position="1"/>
        <end position="37"/>
    </location>
</feature>
<evidence type="ECO:0000313" key="2">
    <source>
        <dbReference type="EMBL" id="PMD47539.1"/>
    </source>
</evidence>
<name>A0A2J6S9U5_HYAVF</name>
<organism evidence="2 3">
    <name type="scientific">Hyaloscypha variabilis (strain UAMH 11265 / GT02V1 / F)</name>
    <name type="common">Meliniomyces variabilis</name>
    <dbReference type="NCBI Taxonomy" id="1149755"/>
    <lineage>
        <taxon>Eukaryota</taxon>
        <taxon>Fungi</taxon>
        <taxon>Dikarya</taxon>
        <taxon>Ascomycota</taxon>
        <taxon>Pezizomycotina</taxon>
        <taxon>Leotiomycetes</taxon>
        <taxon>Helotiales</taxon>
        <taxon>Hyaloscyphaceae</taxon>
        <taxon>Hyaloscypha</taxon>
        <taxon>Hyaloscypha variabilis</taxon>
    </lineage>
</organism>
<dbReference type="STRING" id="1149755.A0A2J6S9U5"/>
<sequence>MSSLVEQTSLEKTDMSGSSHIQEWPQNEPSHLTTGFKPSRASKNLERTWTQDFINRVVETGVQFNHNFKSDVSEFWLRNQKCSEYLNCAVRIENIAPHATMKEIFDMFREGKVFSFSISPPKPGRFATCATRLVFTTRAAAKAFISKAQEFPGISLHGHRWRVWWNRDRCCPVGPQEQQQSRVLRIAGPESITSAEGMENLFRKSGIKFDLVDLKEWLIGEEQMIAELSFSSILGQSRAAKKCFHEYLKFMEWEPYFKIWYATDPCEPNLV</sequence>
<evidence type="ECO:0008006" key="4">
    <source>
        <dbReference type="Google" id="ProtNLM"/>
    </source>
</evidence>
<evidence type="ECO:0000313" key="3">
    <source>
        <dbReference type="Proteomes" id="UP000235786"/>
    </source>
</evidence>
<protein>
    <recommendedName>
        <fullName evidence="4">RRM domain-containing protein</fullName>
    </recommendedName>
</protein>
<dbReference type="Proteomes" id="UP000235786">
    <property type="component" value="Unassembled WGS sequence"/>
</dbReference>
<keyword evidence="3" id="KW-1185">Reference proteome</keyword>
<reference evidence="2 3" key="1">
    <citation type="submission" date="2016-04" db="EMBL/GenBank/DDBJ databases">
        <title>A degradative enzymes factory behind the ericoid mycorrhizal symbiosis.</title>
        <authorList>
            <consortium name="DOE Joint Genome Institute"/>
            <person name="Martino E."/>
            <person name="Morin E."/>
            <person name="Grelet G."/>
            <person name="Kuo A."/>
            <person name="Kohler A."/>
            <person name="Daghino S."/>
            <person name="Barry K."/>
            <person name="Choi C."/>
            <person name="Cichocki N."/>
            <person name="Clum A."/>
            <person name="Copeland A."/>
            <person name="Hainaut M."/>
            <person name="Haridas S."/>
            <person name="Labutti K."/>
            <person name="Lindquist E."/>
            <person name="Lipzen A."/>
            <person name="Khouja H.-R."/>
            <person name="Murat C."/>
            <person name="Ohm R."/>
            <person name="Olson A."/>
            <person name="Spatafora J."/>
            <person name="Veneault-Fourrey C."/>
            <person name="Henrissat B."/>
            <person name="Grigoriev I."/>
            <person name="Martin F."/>
            <person name="Perotto S."/>
        </authorList>
    </citation>
    <scope>NUCLEOTIDE SEQUENCE [LARGE SCALE GENOMIC DNA]</scope>
    <source>
        <strain evidence="2 3">F</strain>
    </source>
</reference>
<dbReference type="InterPro" id="IPR035979">
    <property type="entry name" value="RBD_domain_sf"/>
</dbReference>
<dbReference type="EMBL" id="KZ613938">
    <property type="protein sequence ID" value="PMD47539.1"/>
    <property type="molecule type" value="Genomic_DNA"/>
</dbReference>
<feature type="compositionally biased region" description="Polar residues" evidence="1">
    <location>
        <begin position="15"/>
        <end position="33"/>
    </location>
</feature>
<evidence type="ECO:0000256" key="1">
    <source>
        <dbReference type="SAM" id="MobiDB-lite"/>
    </source>
</evidence>
<dbReference type="AlphaFoldDB" id="A0A2J6S9U5"/>
<dbReference type="OrthoDB" id="3552873at2759"/>
<dbReference type="GO" id="GO:0003676">
    <property type="term" value="F:nucleic acid binding"/>
    <property type="evidence" value="ECO:0007669"/>
    <property type="project" value="InterPro"/>
</dbReference>
<proteinExistence type="predicted"/>